<protein>
    <recommendedName>
        <fullName evidence="3">Glycosyl transferase family 1 domain-containing protein</fullName>
    </recommendedName>
</protein>
<evidence type="ECO:0000313" key="2">
    <source>
        <dbReference type="Proteomes" id="UP000229383"/>
    </source>
</evidence>
<dbReference type="CDD" id="cd03801">
    <property type="entry name" value="GT4_PimA-like"/>
    <property type="match status" value="1"/>
</dbReference>
<evidence type="ECO:0008006" key="3">
    <source>
        <dbReference type="Google" id="ProtNLM"/>
    </source>
</evidence>
<organism evidence="1 2">
    <name type="scientific">Candidatus Niyogibacteria bacterium CG10_big_fil_rev_8_21_14_0_10_42_19</name>
    <dbReference type="NCBI Taxonomy" id="1974725"/>
    <lineage>
        <taxon>Bacteria</taxon>
        <taxon>Candidatus Niyogiibacteriota</taxon>
    </lineage>
</organism>
<sequence>MNKKLKILIATPLYPPDIGGPALYAENIHAEFLKVGHGVKIVKYRLEKYLPLGVRHLLYFLKMLFFIPGKDMVLILDTFSVGLPAVAASLIYKKRTIIRVGGDFLWESYANRTNSFIFLKEFNERMPILSFKEKIIYYLTKFVLERASAVMFNTSWQKEIFKKSYGVSGIRFFTIENFYGPKRGHLEPSVKKYLWAGRDIFIKNTKTLMRAFNDAKEENFDIELEVAKNLTHDQLLEKMKSCYAVLLPSLSDVAPNFIIDAISLNKPFIMTRETGLFGKLKDIGLFVDPSSVKELKEKILFLADSNNYEAYRKKVSEFSFTHSWAEIAGEFLEIYNKIWK</sequence>
<evidence type="ECO:0000313" key="1">
    <source>
        <dbReference type="EMBL" id="PIR70032.1"/>
    </source>
</evidence>
<gene>
    <name evidence="1" type="ORF">COU46_03670</name>
</gene>
<dbReference type="SUPFAM" id="SSF53756">
    <property type="entry name" value="UDP-Glycosyltransferase/glycogen phosphorylase"/>
    <property type="match status" value="1"/>
</dbReference>
<dbReference type="Gene3D" id="3.40.50.2000">
    <property type="entry name" value="Glycogen Phosphorylase B"/>
    <property type="match status" value="2"/>
</dbReference>
<dbReference type="AlphaFoldDB" id="A0A2H0TEQ8"/>
<proteinExistence type="predicted"/>
<reference evidence="2" key="1">
    <citation type="submission" date="2017-09" db="EMBL/GenBank/DDBJ databases">
        <title>Depth-based differentiation of microbial function through sediment-hosted aquifers and enrichment of novel symbionts in the deep terrestrial subsurface.</title>
        <authorList>
            <person name="Probst A.J."/>
            <person name="Ladd B."/>
            <person name="Jarett J.K."/>
            <person name="Geller-Mcgrath D.E."/>
            <person name="Sieber C.M.K."/>
            <person name="Emerson J.B."/>
            <person name="Anantharaman K."/>
            <person name="Thomas B.C."/>
            <person name="Malmstrom R."/>
            <person name="Stieglmeier M."/>
            <person name="Klingl A."/>
            <person name="Woyke T."/>
            <person name="Ryan C.M."/>
            <person name="Banfield J.F."/>
        </authorList>
    </citation>
    <scope>NUCLEOTIDE SEQUENCE [LARGE SCALE GENOMIC DNA]</scope>
</reference>
<dbReference type="Proteomes" id="UP000229383">
    <property type="component" value="Unassembled WGS sequence"/>
</dbReference>
<accession>A0A2H0TEQ8</accession>
<name>A0A2H0TEQ8_9BACT</name>
<dbReference type="EMBL" id="PFCN01000041">
    <property type="protein sequence ID" value="PIR70032.1"/>
    <property type="molecule type" value="Genomic_DNA"/>
</dbReference>
<comment type="caution">
    <text evidence="1">The sequence shown here is derived from an EMBL/GenBank/DDBJ whole genome shotgun (WGS) entry which is preliminary data.</text>
</comment>